<dbReference type="PANTHER" id="PTHR42871">
    <property type="entry name" value="CITRATE SYNTHASE"/>
    <property type="match status" value="1"/>
</dbReference>
<dbReference type="NCBIfam" id="NF004126">
    <property type="entry name" value="PRK05614.1"/>
    <property type="match status" value="1"/>
</dbReference>
<name>A0AAE0BZH5_9CHLO</name>
<dbReference type="Pfam" id="PF00285">
    <property type="entry name" value="Citrate_synt"/>
    <property type="match status" value="1"/>
</dbReference>
<comment type="caution">
    <text evidence="8">The sequence shown here is derived from an EMBL/GenBank/DDBJ whole genome shotgun (WGS) entry which is preliminary data.</text>
</comment>
<dbReference type="InterPro" id="IPR036969">
    <property type="entry name" value="Citrate_synthase_sf"/>
</dbReference>
<reference evidence="8 9" key="1">
    <citation type="journal article" date="2015" name="Genome Biol. Evol.">
        <title>Comparative Genomics of a Bacterivorous Green Alga Reveals Evolutionary Causalities and Consequences of Phago-Mixotrophic Mode of Nutrition.</title>
        <authorList>
            <person name="Burns J.A."/>
            <person name="Paasch A."/>
            <person name="Narechania A."/>
            <person name="Kim E."/>
        </authorList>
    </citation>
    <scope>NUCLEOTIDE SEQUENCE [LARGE SCALE GENOMIC DNA]</scope>
    <source>
        <strain evidence="8 9">PLY_AMNH</strain>
    </source>
</reference>
<keyword evidence="4 5" id="KW-0808">Transferase</keyword>
<evidence type="ECO:0000313" key="8">
    <source>
        <dbReference type="EMBL" id="KAK3245627.1"/>
    </source>
</evidence>
<dbReference type="GO" id="GO:0005737">
    <property type="term" value="C:cytoplasm"/>
    <property type="evidence" value="ECO:0007669"/>
    <property type="project" value="InterPro"/>
</dbReference>
<dbReference type="AlphaFoldDB" id="A0AAE0BZH5"/>
<dbReference type="PRINTS" id="PR00143">
    <property type="entry name" value="CITRTSNTHASE"/>
</dbReference>
<accession>A0AAE0BZH5</accession>
<gene>
    <name evidence="8" type="ORF">CYMTET_44817</name>
</gene>
<dbReference type="InterPro" id="IPR019810">
    <property type="entry name" value="Citrate_synthase_AS"/>
</dbReference>
<dbReference type="EC" id="2.3.3.16" evidence="5"/>
<evidence type="ECO:0000256" key="3">
    <source>
        <dbReference type="ARBA" id="ARBA00022532"/>
    </source>
</evidence>
<comment type="pathway">
    <text evidence="1">Carbohydrate metabolism; tricarboxylic acid cycle; isocitrate from oxaloacetate: step 1/2.</text>
</comment>
<keyword evidence="9" id="KW-1185">Reference proteome</keyword>
<dbReference type="PROSITE" id="PS00480">
    <property type="entry name" value="CITRATE_SYNTHASE"/>
    <property type="match status" value="1"/>
</dbReference>
<dbReference type="GO" id="GO:0006099">
    <property type="term" value="P:tricarboxylic acid cycle"/>
    <property type="evidence" value="ECO:0007669"/>
    <property type="project" value="UniProtKB-KW"/>
</dbReference>
<dbReference type="Gene3D" id="1.10.230.10">
    <property type="entry name" value="Cytochrome P450-Terp, domain 2"/>
    <property type="match status" value="1"/>
</dbReference>
<feature type="active site" evidence="6">
    <location>
        <position position="399"/>
    </location>
</feature>
<keyword evidence="3" id="KW-0816">Tricarboxylic acid cycle</keyword>
<organism evidence="8 9">
    <name type="scientific">Cymbomonas tetramitiformis</name>
    <dbReference type="NCBI Taxonomy" id="36881"/>
    <lineage>
        <taxon>Eukaryota</taxon>
        <taxon>Viridiplantae</taxon>
        <taxon>Chlorophyta</taxon>
        <taxon>Pyramimonadophyceae</taxon>
        <taxon>Pyramimonadales</taxon>
        <taxon>Pyramimonadaceae</taxon>
        <taxon>Cymbomonas</taxon>
    </lineage>
</organism>
<dbReference type="NCBIfam" id="TIGR01798">
    <property type="entry name" value="cit_synth_I"/>
    <property type="match status" value="1"/>
</dbReference>
<evidence type="ECO:0000256" key="6">
    <source>
        <dbReference type="PIRSR" id="PIRSR001369-1"/>
    </source>
</evidence>
<protein>
    <recommendedName>
        <fullName evidence="5 7">Citrate synthase</fullName>
        <ecNumber evidence="5">2.3.3.16</ecNumber>
    </recommendedName>
</protein>
<evidence type="ECO:0000256" key="5">
    <source>
        <dbReference type="PIRNR" id="PIRNR001369"/>
    </source>
</evidence>
<evidence type="ECO:0000256" key="1">
    <source>
        <dbReference type="ARBA" id="ARBA00004751"/>
    </source>
</evidence>
<evidence type="ECO:0000256" key="4">
    <source>
        <dbReference type="ARBA" id="ARBA00022679"/>
    </source>
</evidence>
<dbReference type="FunFam" id="1.10.230.10:FF:000002">
    <property type="entry name" value="Citrate synthase"/>
    <property type="match status" value="1"/>
</dbReference>
<dbReference type="InterPro" id="IPR016142">
    <property type="entry name" value="Citrate_synth-like_lrg_a-sub"/>
</dbReference>
<dbReference type="EMBL" id="LGRX02030478">
    <property type="protein sequence ID" value="KAK3245627.1"/>
    <property type="molecule type" value="Genomic_DNA"/>
</dbReference>
<sequence length="459" mass="51386">MYFTLAFAWHSLDSSTVQCVTRLALRSSISEADFAELKLPTGEVAKLPMLYPSHGTDKFIDIGTLNKQAGVYTYDPGFQCTASCSSAITFIDGDKGQCNYRGYPVDQIAQSSNFLEVSYLLLNGEMPTPEEMQEFDSEIKQHMIIKTKMLSFFNSMPSAAHPMAQMTSVVAGLSAFYPVSLDPKDHKQHMEAAIRMVAKMPMISALIYRNSLGLPAVYPRSDFTYAENLLYMMFSNPTHTTFPQNEKVFKAAAKAIDVFLILHADHEQNASTSTVRIAGSSQANPYAAVSAGIASLWGPAHGGANEAVIQMLEEIGTKENVAEFVRKVKNKEAGVRLMGFGHRVYKNYDPRAKYFKTLVGEVLDGMDIQDPKLEVARELERIALEDEYFIKRKLYPNVDFYTGIMLRAIGIPTSMFTVMFALARTVGWITQWKEMVEEKGFRISRPRQIYIGAPERKLP</sequence>
<evidence type="ECO:0000256" key="2">
    <source>
        <dbReference type="ARBA" id="ARBA00010566"/>
    </source>
</evidence>
<dbReference type="Gene3D" id="2.20.28.60">
    <property type="match status" value="1"/>
</dbReference>
<dbReference type="InterPro" id="IPR010953">
    <property type="entry name" value="Citrate_synthase_typ-I"/>
</dbReference>
<evidence type="ECO:0000256" key="7">
    <source>
        <dbReference type="RuleBase" id="RU000441"/>
    </source>
</evidence>
<proteinExistence type="inferred from homology"/>
<dbReference type="InterPro" id="IPR016143">
    <property type="entry name" value="Citrate_synth-like_sm_a-sub"/>
</dbReference>
<dbReference type="InterPro" id="IPR024176">
    <property type="entry name" value="Citrate_synthase_bac-typ"/>
</dbReference>
<dbReference type="CDD" id="cd06114">
    <property type="entry name" value="EcCS_like"/>
    <property type="match status" value="1"/>
</dbReference>
<evidence type="ECO:0000313" key="9">
    <source>
        <dbReference type="Proteomes" id="UP001190700"/>
    </source>
</evidence>
<dbReference type="InterPro" id="IPR002020">
    <property type="entry name" value="Citrate_synthase"/>
</dbReference>
<dbReference type="PIRSF" id="PIRSF001369">
    <property type="entry name" value="Citrate_synth"/>
    <property type="match status" value="1"/>
</dbReference>
<comment type="similarity">
    <text evidence="2 5 7">Belongs to the citrate synthase family.</text>
</comment>
<dbReference type="Gene3D" id="1.10.580.10">
    <property type="entry name" value="Citrate Synthase, domain 1"/>
    <property type="match status" value="1"/>
</dbReference>
<dbReference type="GO" id="GO:0036440">
    <property type="term" value="F:citrate synthase activity"/>
    <property type="evidence" value="ECO:0007669"/>
    <property type="project" value="UniProtKB-EC"/>
</dbReference>
<comment type="catalytic activity">
    <reaction evidence="5">
        <text>oxaloacetate + acetyl-CoA + H2O = citrate + CoA + H(+)</text>
        <dbReference type="Rhea" id="RHEA:16845"/>
        <dbReference type="ChEBI" id="CHEBI:15377"/>
        <dbReference type="ChEBI" id="CHEBI:15378"/>
        <dbReference type="ChEBI" id="CHEBI:16452"/>
        <dbReference type="ChEBI" id="CHEBI:16947"/>
        <dbReference type="ChEBI" id="CHEBI:57287"/>
        <dbReference type="ChEBI" id="CHEBI:57288"/>
        <dbReference type="EC" id="2.3.3.16"/>
    </reaction>
</comment>
<dbReference type="PANTHER" id="PTHR42871:SF1">
    <property type="entry name" value="CITRATE SYNTHASE"/>
    <property type="match status" value="1"/>
</dbReference>
<feature type="active site" evidence="6">
    <location>
        <position position="342"/>
    </location>
</feature>
<dbReference type="SUPFAM" id="SSF48256">
    <property type="entry name" value="Citrate synthase"/>
    <property type="match status" value="1"/>
</dbReference>
<dbReference type="Proteomes" id="UP001190700">
    <property type="component" value="Unassembled WGS sequence"/>
</dbReference>